<protein>
    <submittedName>
        <fullName evidence="1">Uncharacterized protein</fullName>
    </submittedName>
</protein>
<dbReference type="AlphaFoldDB" id="A0A0F4JLZ7"/>
<sequence length="63" mass="7027">MSNLGNSMASKYYDLAWRHSTSANEAFQNWMLRKEQDSHAEAMLHAQMAAMYAGMAAAAKLTD</sequence>
<name>A0A0F4JLZ7_9ACTN</name>
<dbReference type="Proteomes" id="UP000033551">
    <property type="component" value="Unassembled WGS sequence"/>
</dbReference>
<gene>
    <name evidence="1" type="ORF">VR44_10245</name>
</gene>
<organism evidence="1 2">
    <name type="scientific">Streptomyces katrae</name>
    <dbReference type="NCBI Taxonomy" id="68223"/>
    <lineage>
        <taxon>Bacteria</taxon>
        <taxon>Bacillati</taxon>
        <taxon>Actinomycetota</taxon>
        <taxon>Actinomycetes</taxon>
        <taxon>Kitasatosporales</taxon>
        <taxon>Streptomycetaceae</taxon>
        <taxon>Streptomyces</taxon>
    </lineage>
</organism>
<proteinExistence type="predicted"/>
<dbReference type="OrthoDB" id="9911111at2"/>
<dbReference type="PATRIC" id="fig|68223.7.peg.5917"/>
<accession>A0A0F4JLZ7</accession>
<evidence type="ECO:0000313" key="2">
    <source>
        <dbReference type="Proteomes" id="UP000033551"/>
    </source>
</evidence>
<evidence type="ECO:0000313" key="1">
    <source>
        <dbReference type="EMBL" id="KJY35377.1"/>
    </source>
</evidence>
<comment type="caution">
    <text evidence="1">The sequence shown here is derived from an EMBL/GenBank/DDBJ whole genome shotgun (WGS) entry which is preliminary data.</text>
</comment>
<reference evidence="1 2" key="1">
    <citation type="submission" date="2015-02" db="EMBL/GenBank/DDBJ databases">
        <authorList>
            <person name="Ju K.-S."/>
            <person name="Doroghazi J.R."/>
            <person name="Metcalf W."/>
        </authorList>
    </citation>
    <scope>NUCLEOTIDE SEQUENCE [LARGE SCALE GENOMIC DNA]</scope>
    <source>
        <strain evidence="1 2">NRRL ISP-5550</strain>
    </source>
</reference>
<dbReference type="RefSeq" id="WP_045947105.1">
    <property type="nucleotide sequence ID" value="NZ_JZWV01000225.1"/>
</dbReference>
<keyword evidence="2" id="KW-1185">Reference proteome</keyword>
<dbReference type="EMBL" id="JZWV01000225">
    <property type="protein sequence ID" value="KJY35377.1"/>
    <property type="molecule type" value="Genomic_DNA"/>
</dbReference>